<keyword evidence="3" id="KW-0378">Hydrolase</keyword>
<evidence type="ECO:0000256" key="1">
    <source>
        <dbReference type="SAM" id="Phobius"/>
    </source>
</evidence>
<name>A9KEH3_COXBN</name>
<dbReference type="CDD" id="cd01285">
    <property type="entry name" value="nucleoside_deaminase"/>
    <property type="match status" value="1"/>
</dbReference>
<dbReference type="EMBL" id="CP000733">
    <property type="protein sequence ID" value="ABS77888.2"/>
    <property type="molecule type" value="Genomic_DNA"/>
</dbReference>
<protein>
    <submittedName>
        <fullName evidence="3">Guanine deaminase</fullName>
        <ecNumber evidence="3">3.5.4.3</ecNumber>
    </submittedName>
</protein>
<feature type="transmembrane region" description="Helical" evidence="1">
    <location>
        <begin position="41"/>
        <end position="60"/>
    </location>
</feature>
<evidence type="ECO:0000313" key="3">
    <source>
        <dbReference type="EMBL" id="ABS77888.2"/>
    </source>
</evidence>
<dbReference type="GO" id="GO:0008892">
    <property type="term" value="F:guanine deaminase activity"/>
    <property type="evidence" value="ECO:0007669"/>
    <property type="project" value="UniProtKB-EC"/>
</dbReference>
<keyword evidence="1" id="KW-1133">Transmembrane helix</keyword>
<dbReference type="Gene3D" id="3.40.140.10">
    <property type="entry name" value="Cytidine Deaminase, domain 2"/>
    <property type="match status" value="1"/>
</dbReference>
<keyword evidence="1" id="KW-0472">Membrane</keyword>
<dbReference type="InterPro" id="IPR002125">
    <property type="entry name" value="CMP_dCMP_dom"/>
</dbReference>
<accession>A9KEH3</accession>
<proteinExistence type="predicted"/>
<dbReference type="PANTHER" id="PTHR11079:SF161">
    <property type="entry name" value="CMP_DCMP-TYPE DEAMINASE DOMAIN-CONTAINING PROTEIN"/>
    <property type="match status" value="1"/>
</dbReference>
<dbReference type="InterPro" id="IPR016193">
    <property type="entry name" value="Cytidine_deaminase-like"/>
</dbReference>
<dbReference type="GO" id="GO:0006152">
    <property type="term" value="P:purine nucleoside catabolic process"/>
    <property type="evidence" value="ECO:0007669"/>
    <property type="project" value="TreeGrafter"/>
</dbReference>
<dbReference type="HOGENOM" id="CLU_932903_0_0_6"/>
<organism evidence="3 4">
    <name type="scientific">Coxiella burnetii (strain Dugway 5J108-111)</name>
    <dbReference type="NCBI Taxonomy" id="434922"/>
    <lineage>
        <taxon>Bacteria</taxon>
        <taxon>Pseudomonadati</taxon>
        <taxon>Pseudomonadota</taxon>
        <taxon>Gammaproteobacteria</taxon>
        <taxon>Legionellales</taxon>
        <taxon>Coxiellaceae</taxon>
        <taxon>Coxiella</taxon>
    </lineage>
</organism>
<dbReference type="Proteomes" id="UP000008555">
    <property type="component" value="Chromosome"/>
</dbReference>
<dbReference type="SUPFAM" id="SSF53927">
    <property type="entry name" value="Cytidine deaminase-like"/>
    <property type="match status" value="1"/>
</dbReference>
<dbReference type="Pfam" id="PF00383">
    <property type="entry name" value="dCMP_cyt_deam_1"/>
    <property type="match status" value="1"/>
</dbReference>
<keyword evidence="1" id="KW-0812">Transmembrane</keyword>
<reference evidence="3 4" key="1">
    <citation type="journal article" date="2009" name="Infect. Immun.">
        <title>Comparative genomics reveal extensive transposon-mediated genomic plasticity and diversity among potential effector proteins within the genus Coxiella.</title>
        <authorList>
            <person name="Beare P.A."/>
            <person name="Unsworth N."/>
            <person name="Andoh M."/>
            <person name="Voth D.E."/>
            <person name="Omsland A."/>
            <person name="Gilk S.D."/>
            <person name="Williams K.P."/>
            <person name="Sobral B.W."/>
            <person name="Kupko J.J.III."/>
            <person name="Porcella S.F."/>
            <person name="Samuel J.E."/>
            <person name="Heinzen R.A."/>
        </authorList>
    </citation>
    <scope>NUCLEOTIDE SEQUENCE [LARGE SCALE GENOMIC DNA]</scope>
    <source>
        <strain evidence="3 4">Dugway 5J108-111</strain>
    </source>
</reference>
<sequence>MAVAGGNDMASMDGFLFCCISCSPIHNRTIPNEGFFMQHKGLILSIFALIFCLFSLTSFADPQPTAEKYQFPPLKKDTANTFRSWDGYCPPCTLENKAQCQKLPCQTHNLKPTKLYENIEVSGDKWAKLANEEALKSAKLGSPPFGAVIVQIDDKSGRVFRYWVDHNHSVDWHDPTAHAEMSVIRKAARELNVTDLGHIRKEDSKLSQPSEWSHCVIYSSAEPCPMCMAAIYWAGIHYLVFSATRYDTAAPGVNWDETAVFEELKRPYAKMKTITVRQATTNNSLDGFNYYKRTFIKK</sequence>
<dbReference type="GO" id="GO:0047974">
    <property type="term" value="F:guanosine deaminase activity"/>
    <property type="evidence" value="ECO:0007669"/>
    <property type="project" value="TreeGrafter"/>
</dbReference>
<dbReference type="PROSITE" id="PS51747">
    <property type="entry name" value="CYT_DCMP_DEAMINASES_2"/>
    <property type="match status" value="1"/>
</dbReference>
<dbReference type="EC" id="3.5.4.3" evidence="3"/>
<gene>
    <name evidence="3" type="ordered locus">CBUD_1655</name>
</gene>
<evidence type="ECO:0000313" key="4">
    <source>
        <dbReference type="Proteomes" id="UP000008555"/>
    </source>
</evidence>
<dbReference type="AlphaFoldDB" id="A9KEH3"/>
<dbReference type="KEGG" id="cbd:CBUD_1655"/>
<dbReference type="PANTHER" id="PTHR11079">
    <property type="entry name" value="CYTOSINE DEAMINASE FAMILY MEMBER"/>
    <property type="match status" value="1"/>
</dbReference>
<feature type="domain" description="CMP/dCMP-type deaminase" evidence="2">
    <location>
        <begin position="121"/>
        <end position="254"/>
    </location>
</feature>
<evidence type="ECO:0000259" key="2">
    <source>
        <dbReference type="PROSITE" id="PS51747"/>
    </source>
</evidence>